<dbReference type="InterPro" id="IPR020472">
    <property type="entry name" value="WD40_PAC1"/>
</dbReference>
<keyword evidence="4 8" id="KW-0853">WD repeat</keyword>
<dbReference type="Pfam" id="PF00400">
    <property type="entry name" value="WD40"/>
    <property type="match status" value="4"/>
</dbReference>
<feature type="repeat" description="WD" evidence="8">
    <location>
        <begin position="118"/>
        <end position="159"/>
    </location>
</feature>
<dbReference type="InterPro" id="IPR015943">
    <property type="entry name" value="WD40/YVTN_repeat-like_dom_sf"/>
</dbReference>
<dbReference type="SUPFAM" id="SSF50978">
    <property type="entry name" value="WD40 repeat-like"/>
    <property type="match status" value="1"/>
</dbReference>
<dbReference type="PRINTS" id="PR00320">
    <property type="entry name" value="GPROTEINBRPT"/>
</dbReference>
<dbReference type="GO" id="GO:0005730">
    <property type="term" value="C:nucleolus"/>
    <property type="evidence" value="ECO:0007669"/>
    <property type="project" value="UniProtKB-SubCell"/>
</dbReference>
<dbReference type="InterPro" id="IPR001680">
    <property type="entry name" value="WD40_rpt"/>
</dbReference>
<dbReference type="EMBL" id="GBBI01003390">
    <property type="protein sequence ID" value="JAC15322.1"/>
    <property type="molecule type" value="mRNA"/>
</dbReference>
<dbReference type="Pfam" id="PF09384">
    <property type="entry name" value="UTP15_C"/>
    <property type="match status" value="1"/>
</dbReference>
<evidence type="ECO:0000256" key="3">
    <source>
        <dbReference type="ARBA" id="ARBA00022552"/>
    </source>
</evidence>
<dbReference type="CDD" id="cd00200">
    <property type="entry name" value="WD40"/>
    <property type="match status" value="1"/>
</dbReference>
<accession>A0A023F1C2</accession>
<comment type="subcellular location">
    <subcellularLocation>
        <location evidence="1">Nucleus</location>
        <location evidence="1">Nucleolus</location>
    </subcellularLocation>
</comment>
<dbReference type="InterPro" id="IPR036322">
    <property type="entry name" value="WD40_repeat_dom_sf"/>
</dbReference>
<feature type="repeat" description="WD" evidence="8">
    <location>
        <begin position="245"/>
        <end position="286"/>
    </location>
</feature>
<dbReference type="InterPro" id="IPR018983">
    <property type="entry name" value="U3_snoRNA-assocProt_15_C"/>
</dbReference>
<organism evidence="10">
    <name type="scientific">Triatoma infestans</name>
    <name type="common">Assassin bug</name>
    <dbReference type="NCBI Taxonomy" id="30076"/>
    <lineage>
        <taxon>Eukaryota</taxon>
        <taxon>Metazoa</taxon>
        <taxon>Ecdysozoa</taxon>
        <taxon>Arthropoda</taxon>
        <taxon>Hexapoda</taxon>
        <taxon>Insecta</taxon>
        <taxon>Pterygota</taxon>
        <taxon>Neoptera</taxon>
        <taxon>Paraneoptera</taxon>
        <taxon>Hemiptera</taxon>
        <taxon>Heteroptera</taxon>
        <taxon>Panheteroptera</taxon>
        <taxon>Cimicomorpha</taxon>
        <taxon>Reduviidae</taxon>
        <taxon>Triatominae</taxon>
        <taxon>Triatoma</taxon>
    </lineage>
</organism>
<evidence type="ECO:0000256" key="4">
    <source>
        <dbReference type="ARBA" id="ARBA00022574"/>
    </source>
</evidence>
<evidence type="ECO:0000256" key="5">
    <source>
        <dbReference type="ARBA" id="ARBA00022737"/>
    </source>
</evidence>
<reference evidence="10" key="1">
    <citation type="journal article" date="2014" name="PLoS Negl. Trop. Dis.">
        <title>An updated insight into the Sialotranscriptome of Triatoma infestans: developmental stage and geographic variations.</title>
        <authorList>
            <person name="Schwarz A."/>
            <person name="Medrano-Mercado N."/>
            <person name="Schaub G.A."/>
            <person name="Struchiner C.J."/>
            <person name="Bargues M.D."/>
            <person name="Levy M.Z."/>
            <person name="Ribeiro J.M."/>
        </authorList>
    </citation>
    <scope>NUCLEOTIDE SEQUENCE</scope>
    <source>
        <strain evidence="10">Chile</strain>
        <tissue evidence="10">Salivary glands</tissue>
    </source>
</reference>
<evidence type="ECO:0000256" key="6">
    <source>
        <dbReference type="ARBA" id="ARBA00023242"/>
    </source>
</evidence>
<dbReference type="PROSITE" id="PS50294">
    <property type="entry name" value="WD_REPEATS_REGION"/>
    <property type="match status" value="2"/>
</dbReference>
<dbReference type="SMART" id="SM00320">
    <property type="entry name" value="WD40"/>
    <property type="match status" value="7"/>
</dbReference>
<evidence type="ECO:0000256" key="1">
    <source>
        <dbReference type="ARBA" id="ARBA00004604"/>
    </source>
</evidence>
<evidence type="ECO:0000259" key="9">
    <source>
        <dbReference type="Pfam" id="PF09384"/>
    </source>
</evidence>
<keyword evidence="5" id="KW-0677">Repeat</keyword>
<evidence type="ECO:0000256" key="2">
    <source>
        <dbReference type="ARBA" id="ARBA00018260"/>
    </source>
</evidence>
<dbReference type="PANTHER" id="PTHR19924:SF26">
    <property type="entry name" value="U3 SMALL NUCLEOLAR RNA-ASSOCIATED PROTEIN 15 HOMOLOG"/>
    <property type="match status" value="1"/>
</dbReference>
<proteinExistence type="evidence at transcript level"/>
<dbReference type="PANTHER" id="PTHR19924">
    <property type="entry name" value="UTP15 U3 SMALL NUCLEOLAR RNA-ASSOCIATED PROTEIN 15 FAMILY MEMBER"/>
    <property type="match status" value="1"/>
</dbReference>
<protein>
    <recommendedName>
        <fullName evidence="2">U3 small nucleolar RNA-associated protein 15 homolog</fullName>
    </recommendedName>
</protein>
<keyword evidence="3" id="KW-0698">rRNA processing</keyword>
<sequence>MSLFKKTNAKIFAKPSEKVTPDVIYWKQLGVPVLLKEFGPINYIDFSPVEPYHFAVTSSARVQIYNPVTKLVHKNLSKFKENAYGGTFRSDGQLLCAGGDEKLVKLFDVHSKSLLRVFKGHSSAVHRCYFTSDQTHITSFSDDKTVKIWDIPTETKITEFTDHEDYVRAGATSPVSPTTVISGSYDKTLKLYDSRISSSPVFTVNHGHPVESVLFLPSGGIFISAGGTELRVWDALAGGRLLARISHHHKTITCLCLASNNSRLLSGSLDRHVKIYDMSTYRPVYNIDYPNSILSLGVSGNDETLVAGTVDGIVSVKRRDIEKVSKKEDKKIKNKISYRYAGDKLNVDAVIKYEGKDLISKHDWYLRKFQYGKVLDRILSPYLVVKAPHITVAVMQQLMRRRGLEKALVLKQDKQLRSFLNFCLKYIGDYRFTMTLIDAFNIFLDVFEDKLDQLSADILEILTRIQKRIQEEEELTMELVGLGGVIKMLLAASSVINEKSQAPIIPTVPSEAAQQNLISVSS</sequence>
<keyword evidence="6" id="KW-0539">Nucleus</keyword>
<dbReference type="Gene3D" id="2.130.10.10">
    <property type="entry name" value="YVTN repeat-like/Quinoprotein amine dehydrogenase"/>
    <property type="match status" value="2"/>
</dbReference>
<dbReference type="AlphaFoldDB" id="A0A023F1C2"/>
<comment type="function">
    <text evidence="7">Ribosome biogenesis factor. Involved in nucleolar processing of pre-18S ribosomal RNA. Required for optimal pre-ribosomal RNA transcription by RNA polymerase I. Part of the small subunit (SSU) processome, first precursor of the small eukaryotic ribosomal subunit. During the assembly of the SSU processome in the nucleolus, many ribosome biogenesis factors, an RNA chaperone and ribosomal proteins associate with the nascent pre-rRNA and work in concert to generate RNA folding, modifications, rearrangements and cleavage as well as targeted degradation of pre-ribosomal RNA by the RNA exosome.</text>
</comment>
<evidence type="ECO:0000313" key="10">
    <source>
        <dbReference type="EMBL" id="JAC15322.1"/>
    </source>
</evidence>
<dbReference type="GO" id="GO:0006364">
    <property type="term" value="P:rRNA processing"/>
    <property type="evidence" value="ECO:0007669"/>
    <property type="project" value="UniProtKB-KW"/>
</dbReference>
<feature type="domain" description="U3 small nucleolar RNA-associated protein 15 C-terminal" evidence="9">
    <location>
        <begin position="346"/>
        <end position="489"/>
    </location>
</feature>
<dbReference type="GO" id="GO:0045943">
    <property type="term" value="P:positive regulation of transcription by RNA polymerase I"/>
    <property type="evidence" value="ECO:0007669"/>
    <property type="project" value="TreeGrafter"/>
</dbReference>
<name>A0A023F1C2_TRIIF</name>
<dbReference type="PROSITE" id="PS50082">
    <property type="entry name" value="WD_REPEATS_2"/>
    <property type="match status" value="2"/>
</dbReference>
<evidence type="ECO:0000256" key="7">
    <source>
        <dbReference type="ARBA" id="ARBA00045437"/>
    </source>
</evidence>
<evidence type="ECO:0000256" key="8">
    <source>
        <dbReference type="PROSITE-ProRule" id="PRU00221"/>
    </source>
</evidence>